<organism evidence="2 3">
    <name type="scientific">Streptomyces phaeofaciens</name>
    <dbReference type="NCBI Taxonomy" id="68254"/>
    <lineage>
        <taxon>Bacteria</taxon>
        <taxon>Bacillati</taxon>
        <taxon>Actinomycetota</taxon>
        <taxon>Actinomycetes</taxon>
        <taxon>Kitasatosporales</taxon>
        <taxon>Streptomycetaceae</taxon>
        <taxon>Streptomyces</taxon>
    </lineage>
</organism>
<keyword evidence="3" id="KW-1185">Reference proteome</keyword>
<dbReference type="PANTHER" id="PTHR47691">
    <property type="entry name" value="REGULATOR-RELATED"/>
    <property type="match status" value="1"/>
</dbReference>
<dbReference type="Gene3D" id="1.25.40.10">
    <property type="entry name" value="Tetratricopeptide repeat domain"/>
    <property type="match status" value="2"/>
</dbReference>
<evidence type="ECO:0000313" key="2">
    <source>
        <dbReference type="EMBL" id="GGT95449.1"/>
    </source>
</evidence>
<dbReference type="InterPro" id="IPR019734">
    <property type="entry name" value="TPR_rpt"/>
</dbReference>
<protein>
    <recommendedName>
        <fullName evidence="4">Tetratricopeptide repeat protein</fullName>
    </recommendedName>
</protein>
<reference evidence="2" key="2">
    <citation type="submission" date="2020-09" db="EMBL/GenBank/DDBJ databases">
        <authorList>
            <person name="Sun Q."/>
            <person name="Ohkuma M."/>
        </authorList>
    </citation>
    <scope>NUCLEOTIDE SEQUENCE</scope>
    <source>
        <strain evidence="2">JCM 4125</strain>
    </source>
</reference>
<dbReference type="PANTHER" id="PTHR47691:SF3">
    <property type="entry name" value="HTH-TYPE TRANSCRIPTIONAL REGULATOR RV0890C-RELATED"/>
    <property type="match status" value="1"/>
</dbReference>
<dbReference type="EMBL" id="BMSA01000048">
    <property type="protein sequence ID" value="GGT95449.1"/>
    <property type="molecule type" value="Genomic_DNA"/>
</dbReference>
<keyword evidence="1" id="KW-0472">Membrane</keyword>
<feature type="transmembrane region" description="Helical" evidence="1">
    <location>
        <begin position="37"/>
        <end position="57"/>
    </location>
</feature>
<name>A0A918HQ92_9ACTN</name>
<keyword evidence="1" id="KW-0812">Transmembrane</keyword>
<dbReference type="InterPro" id="IPR027417">
    <property type="entry name" value="P-loop_NTPase"/>
</dbReference>
<dbReference type="Proteomes" id="UP000646776">
    <property type="component" value="Unassembled WGS sequence"/>
</dbReference>
<comment type="caution">
    <text evidence="2">The sequence shown here is derived from an EMBL/GenBank/DDBJ whole genome shotgun (WGS) entry which is preliminary data.</text>
</comment>
<evidence type="ECO:0008006" key="4">
    <source>
        <dbReference type="Google" id="ProtNLM"/>
    </source>
</evidence>
<dbReference type="InterPro" id="IPR011990">
    <property type="entry name" value="TPR-like_helical_dom_sf"/>
</dbReference>
<dbReference type="SUPFAM" id="SSF52540">
    <property type="entry name" value="P-loop containing nucleoside triphosphate hydrolases"/>
    <property type="match status" value="1"/>
</dbReference>
<accession>A0A918HQ92</accession>
<keyword evidence="1" id="KW-1133">Transmembrane helix</keyword>
<dbReference type="Pfam" id="PF13424">
    <property type="entry name" value="TPR_12"/>
    <property type="match status" value="1"/>
</dbReference>
<proteinExistence type="predicted"/>
<gene>
    <name evidence="2" type="ORF">GCM10010226_86410</name>
</gene>
<dbReference type="Gene3D" id="3.40.50.300">
    <property type="entry name" value="P-loop containing nucleotide triphosphate hydrolases"/>
    <property type="match status" value="1"/>
</dbReference>
<dbReference type="SMART" id="SM00028">
    <property type="entry name" value="TPR"/>
    <property type="match status" value="6"/>
</dbReference>
<sequence length="839" mass="90464">MASLVGRRREALLLSSGPVLGAAVGAVTNMVTATWNWWLFGALLVLISLASAGAALVPGSSPGGAGSTYQNPPCTLPPGTAVFAGRDRELRRLLDARPPRSGSRPLVCIITGRSGSGKTELAVQAAHLLAARYPAGQLFVGYRSHADSAGRLDPLDALAALLVTVGAAQTATSLEPAGMSGQWQSVVGHKPFLLVLDDVDHTSQMLEVLPRSPHSLVLLTSRHMIPGIDADVHIAIDTLPEEAARSVLRAILRRGSRSVDDTVIDGLVATYRLPLTVRHIADRIVADHVPLGPHSGPAGRHLHGVGLEPMLATIQALEPAHRLVFRRAALHPGPHVTAEIAAALANLTIRDAERSLTVLHHQGLLVRPDPHGFGFHDLMQSLAQPEETVPNDEASAQARGRLFELMACLLKRANAFISAPMELPVPDSVHAGPVVPMTERQALEWLDHHFDDLRSVARLAIECAWPKSWWLTAGLTYFMRIRRNLVQAEELNKAALQIALASGDLSGQANCRAQLGTLHRVSGRYSSAEEYSRTAMSIFAGLQPSEPHNQAYCASELGVILYHLARYVPARSLTQQAVDLYRATSDRRGEANGLGNLGLISRATGDYQGAREALTEAYAIFAAAENHRNRAWILIELGTIDRLTGDQHRALAQFSEALDIYSDAADRNGRAWARREMGIVQRSLGHYAEAGSLLEAAWREFEDLGSPRNMADARVELGSLHRSMGDLAAARSHAQAAHDMYAGMGNRRGEAWAELELGALDAAEGQLISAAGRFGRAQRVYQDIGDRSGDARVQLELGRLELGRGDRAKARNHLHAALTLYTQLNAPQSAEARDLLAGM</sequence>
<evidence type="ECO:0000256" key="1">
    <source>
        <dbReference type="SAM" id="Phobius"/>
    </source>
</evidence>
<dbReference type="SUPFAM" id="SSF48452">
    <property type="entry name" value="TPR-like"/>
    <property type="match status" value="2"/>
</dbReference>
<dbReference type="AlphaFoldDB" id="A0A918HQ92"/>
<reference evidence="2" key="1">
    <citation type="journal article" date="2014" name="Int. J. Syst. Evol. Microbiol.">
        <title>Complete genome sequence of Corynebacterium casei LMG S-19264T (=DSM 44701T), isolated from a smear-ripened cheese.</title>
        <authorList>
            <consortium name="US DOE Joint Genome Institute (JGI-PGF)"/>
            <person name="Walter F."/>
            <person name="Albersmeier A."/>
            <person name="Kalinowski J."/>
            <person name="Ruckert C."/>
        </authorList>
    </citation>
    <scope>NUCLEOTIDE SEQUENCE</scope>
    <source>
        <strain evidence="2">JCM 4125</strain>
    </source>
</reference>
<evidence type="ECO:0000313" key="3">
    <source>
        <dbReference type="Proteomes" id="UP000646776"/>
    </source>
</evidence>